<dbReference type="RefSeq" id="WP_189781216.1">
    <property type="nucleotide sequence ID" value="NZ_BNAT01000003.1"/>
</dbReference>
<evidence type="ECO:0000256" key="2">
    <source>
        <dbReference type="ARBA" id="ARBA00022679"/>
    </source>
</evidence>
<dbReference type="Pfam" id="PF02522">
    <property type="entry name" value="Antibiotic_NAT"/>
    <property type="match status" value="1"/>
</dbReference>
<dbReference type="InterPro" id="IPR028345">
    <property type="entry name" value="Antibiotic_NAT-like"/>
</dbReference>
<evidence type="ECO:0000313" key="5">
    <source>
        <dbReference type="Proteomes" id="UP000603227"/>
    </source>
</evidence>
<protein>
    <submittedName>
        <fullName evidence="4">AAC(3) family N-acetyltransferase</fullName>
    </submittedName>
</protein>
<dbReference type="GO" id="GO:0008080">
    <property type="term" value="F:N-acetyltransferase activity"/>
    <property type="evidence" value="ECO:0007669"/>
    <property type="project" value="InterPro"/>
</dbReference>
<reference evidence="4" key="1">
    <citation type="journal article" date="2014" name="Int. J. Syst. Evol. Microbiol.">
        <title>Complete genome sequence of Corynebacterium casei LMG S-19264T (=DSM 44701T), isolated from a smear-ripened cheese.</title>
        <authorList>
            <consortium name="US DOE Joint Genome Institute (JGI-PGF)"/>
            <person name="Walter F."/>
            <person name="Albersmeier A."/>
            <person name="Kalinowski J."/>
            <person name="Ruckert C."/>
        </authorList>
    </citation>
    <scope>NUCLEOTIDE SEQUENCE</scope>
    <source>
        <strain evidence="4">CGMCC 4.7403</strain>
    </source>
</reference>
<dbReference type="PANTHER" id="PTHR11104:SF0">
    <property type="entry name" value="SPBETA PROPHAGE-DERIVED AMINOGLYCOSIDE N(3')-ACETYLTRANSFERASE-LIKE PROTEIN YOKD"/>
    <property type="match status" value="1"/>
</dbReference>
<dbReference type="GO" id="GO:0046677">
    <property type="term" value="P:response to antibiotic"/>
    <property type="evidence" value="ECO:0007669"/>
    <property type="project" value="InterPro"/>
</dbReference>
<organism evidence="4 5">
    <name type="scientific">Streptomyces capitiformicae</name>
    <dbReference type="NCBI Taxonomy" id="2014920"/>
    <lineage>
        <taxon>Bacteria</taxon>
        <taxon>Bacillati</taxon>
        <taxon>Actinomycetota</taxon>
        <taxon>Actinomycetes</taxon>
        <taxon>Kitasatosporales</taxon>
        <taxon>Streptomycetaceae</taxon>
        <taxon>Streptomyces</taxon>
    </lineage>
</organism>
<name>A0A919L4M8_9ACTN</name>
<keyword evidence="5" id="KW-1185">Reference proteome</keyword>
<dbReference type="EMBL" id="BNAT01000003">
    <property type="protein sequence ID" value="GHH83637.1"/>
    <property type="molecule type" value="Genomic_DNA"/>
</dbReference>
<sequence>MADPTRLRDAVGTLGIRVGGVLMVHASLGGTGLAPGAVRDVLLDALGPRGTLVVPAFTPENSDTSPAYHRLTEGMSEREKAEFRASMPPFEPDASPCPTMGALAECVRTTPGAVRSLHPQTSFAGLGPRAAELLADHDPYCHLGERSPLASLYAADAQILLLRVGFEVCTAFHLAEYRMSAPPVRTYRCVVKARGNWIEYEDLDLCDQDFGEIGARLPRGLVTEREVAGKATVLLQMRDAVDAARELMSRYRGQNGVNQTNG</sequence>
<accession>A0A919L4M8</accession>
<evidence type="ECO:0000313" key="4">
    <source>
        <dbReference type="EMBL" id="GHH83637.1"/>
    </source>
</evidence>
<evidence type="ECO:0000256" key="3">
    <source>
        <dbReference type="ARBA" id="ARBA00023315"/>
    </source>
</evidence>
<dbReference type="PANTHER" id="PTHR11104">
    <property type="entry name" value="AMINOGLYCOSIDE N3-ACETYLTRANSFERASE"/>
    <property type="match status" value="1"/>
</dbReference>
<dbReference type="AlphaFoldDB" id="A0A919L4M8"/>
<dbReference type="Proteomes" id="UP000603227">
    <property type="component" value="Unassembled WGS sequence"/>
</dbReference>
<gene>
    <name evidence="4" type="ORF">GCM10017771_10740</name>
</gene>
<reference evidence="4" key="2">
    <citation type="submission" date="2020-09" db="EMBL/GenBank/DDBJ databases">
        <authorList>
            <person name="Sun Q."/>
            <person name="Zhou Y."/>
        </authorList>
    </citation>
    <scope>NUCLEOTIDE SEQUENCE</scope>
    <source>
        <strain evidence="4">CGMCC 4.7403</strain>
    </source>
</reference>
<comment type="similarity">
    <text evidence="1">Belongs to the antibiotic N-acetyltransferase family.</text>
</comment>
<evidence type="ECO:0000256" key="1">
    <source>
        <dbReference type="ARBA" id="ARBA00006383"/>
    </source>
</evidence>
<proteinExistence type="inferred from homology"/>
<keyword evidence="2" id="KW-0808">Transferase</keyword>
<dbReference type="InterPro" id="IPR003679">
    <property type="entry name" value="Amioglycoside_AcTrfase"/>
</dbReference>
<keyword evidence="3" id="KW-0012">Acyltransferase</keyword>
<comment type="caution">
    <text evidence="4">The sequence shown here is derived from an EMBL/GenBank/DDBJ whole genome shotgun (WGS) entry which is preliminary data.</text>
</comment>
<dbReference type="SUPFAM" id="SSF110710">
    <property type="entry name" value="TTHA0583/YokD-like"/>
    <property type="match status" value="1"/>
</dbReference>